<evidence type="ECO:0000313" key="4">
    <source>
        <dbReference type="EMBL" id="TYI35014.1"/>
    </source>
</evidence>
<evidence type="ECO:0000256" key="3">
    <source>
        <dbReference type="SAM" id="MobiDB-lite"/>
    </source>
</evidence>
<evidence type="ECO:0000256" key="2">
    <source>
        <dbReference type="ARBA" id="ARBA00022884"/>
    </source>
</evidence>
<dbReference type="PANTHER" id="PTHR46031:SF26">
    <property type="entry name" value="DOUBLE-STRANDED RNA-BINDING PROTEIN 2"/>
    <property type="match status" value="1"/>
</dbReference>
<reference evidence="4 5" key="1">
    <citation type="submission" date="2019-07" db="EMBL/GenBank/DDBJ databases">
        <title>WGS assembly of Gossypium tomentosum.</title>
        <authorList>
            <person name="Chen Z.J."/>
            <person name="Sreedasyam A."/>
            <person name="Ando A."/>
            <person name="Song Q."/>
            <person name="De L."/>
            <person name="Hulse-Kemp A."/>
            <person name="Ding M."/>
            <person name="Ye W."/>
            <person name="Kirkbride R."/>
            <person name="Jenkins J."/>
            <person name="Plott C."/>
            <person name="Lovell J."/>
            <person name="Lin Y.-M."/>
            <person name="Vaughn R."/>
            <person name="Liu B."/>
            <person name="Li W."/>
            <person name="Simpson S."/>
            <person name="Scheffler B."/>
            <person name="Saski C."/>
            <person name="Grover C."/>
            <person name="Hu G."/>
            <person name="Conover J."/>
            <person name="Carlson J."/>
            <person name="Shu S."/>
            <person name="Boston L."/>
            <person name="Williams M."/>
            <person name="Peterson D."/>
            <person name="Mcgee K."/>
            <person name="Jones D."/>
            <person name="Wendel J."/>
            <person name="Stelly D."/>
            <person name="Grimwood J."/>
            <person name="Schmutz J."/>
        </authorList>
    </citation>
    <scope>NUCLEOTIDE SEQUENCE [LARGE SCALE GENOMIC DNA]</scope>
    <source>
        <strain evidence="4">7179.01</strain>
    </source>
</reference>
<dbReference type="PANTHER" id="PTHR46031">
    <property type="match status" value="1"/>
</dbReference>
<feature type="region of interest" description="Disordered" evidence="3">
    <location>
        <begin position="145"/>
        <end position="208"/>
    </location>
</feature>
<accession>A0A5D2R692</accession>
<proteinExistence type="predicted"/>
<organism evidence="4 5">
    <name type="scientific">Gossypium tomentosum</name>
    <name type="common">Hawaiian cotton</name>
    <name type="synonym">Gossypium sandvicense</name>
    <dbReference type="NCBI Taxonomy" id="34277"/>
    <lineage>
        <taxon>Eukaryota</taxon>
        <taxon>Viridiplantae</taxon>
        <taxon>Streptophyta</taxon>
        <taxon>Embryophyta</taxon>
        <taxon>Tracheophyta</taxon>
        <taxon>Spermatophyta</taxon>
        <taxon>Magnoliopsida</taxon>
        <taxon>eudicotyledons</taxon>
        <taxon>Gunneridae</taxon>
        <taxon>Pentapetalae</taxon>
        <taxon>rosids</taxon>
        <taxon>malvids</taxon>
        <taxon>Malvales</taxon>
        <taxon>Malvaceae</taxon>
        <taxon>Malvoideae</taxon>
        <taxon>Gossypium</taxon>
    </lineage>
</organism>
<sequence length="208" mass="23036">MKNFNYCSTLRRPSHSLAAGILDETGVYKNSYRKLQKELGLHCLSIQHLDQVSGTCLFLRERLNWLEIGIRFTGEPAKNKKRAEKNAAMAAWTSLKLLATETANSSSEPENNDELEQITIARALLNYQIKEKTAMANSSNAPVVFTNKFPSQNPRPTGPQPPATTSKILTSICPKVVPRNRSMSATANEKPVLTSLQTPTPESRGVRP</sequence>
<protein>
    <recommendedName>
        <fullName evidence="6">DRBM domain-containing protein</fullName>
    </recommendedName>
</protein>
<evidence type="ECO:0000313" key="5">
    <source>
        <dbReference type="Proteomes" id="UP000322667"/>
    </source>
</evidence>
<name>A0A5D2R692_GOSTO</name>
<dbReference type="Proteomes" id="UP000322667">
    <property type="component" value="Chromosome A03"/>
</dbReference>
<dbReference type="AlphaFoldDB" id="A0A5D2R692"/>
<keyword evidence="2" id="KW-0694">RNA-binding</keyword>
<gene>
    <name evidence="4" type="ORF">ES332_A03G046900v1</name>
</gene>
<evidence type="ECO:0000256" key="1">
    <source>
        <dbReference type="ARBA" id="ARBA00022737"/>
    </source>
</evidence>
<dbReference type="EMBL" id="CM017612">
    <property type="protein sequence ID" value="TYI35014.1"/>
    <property type="molecule type" value="Genomic_DNA"/>
</dbReference>
<dbReference type="GO" id="GO:0003723">
    <property type="term" value="F:RNA binding"/>
    <property type="evidence" value="ECO:0007669"/>
    <property type="project" value="UniProtKB-KW"/>
</dbReference>
<keyword evidence="5" id="KW-1185">Reference proteome</keyword>
<evidence type="ECO:0008006" key="6">
    <source>
        <dbReference type="Google" id="ProtNLM"/>
    </source>
</evidence>
<keyword evidence="1" id="KW-0677">Repeat</keyword>
<dbReference type="SUPFAM" id="SSF54768">
    <property type="entry name" value="dsRNA-binding domain-like"/>
    <property type="match status" value="1"/>
</dbReference>